<evidence type="ECO:0000313" key="2">
    <source>
        <dbReference type="Proteomes" id="UP000527355"/>
    </source>
</evidence>
<proteinExistence type="predicted"/>
<dbReference type="Proteomes" id="UP000527355">
    <property type="component" value="Unassembled WGS sequence"/>
</dbReference>
<accession>A0A7J7XHM5</accession>
<sequence length="160" mass="17879">MGTSISHVLLTDSDIFGRYGWLEPWPGQPVNAPVSLSAKTELVAWVVSDWRKDSTRCFKFISKWTWMGAPTSFCHRHSRPSACLSTSVTWLCRTCTPTTSQRSWGSMPCRPGPCPWRFAPAGGTANNSCHPTPSSTWTTSRAPRSWSRICWPWTKTTSAP</sequence>
<reference evidence="1 2" key="1">
    <citation type="journal article" date="2020" name="Nature">
        <title>Six reference-quality genomes reveal evolution of bat adaptations.</title>
        <authorList>
            <person name="Jebb D."/>
            <person name="Huang Z."/>
            <person name="Pippel M."/>
            <person name="Hughes G.M."/>
            <person name="Lavrichenko K."/>
            <person name="Devanna P."/>
            <person name="Winkler S."/>
            <person name="Jermiin L.S."/>
            <person name="Skirmuntt E.C."/>
            <person name="Katzourakis A."/>
            <person name="Burkitt-Gray L."/>
            <person name="Ray D.A."/>
            <person name="Sullivan K.A.M."/>
            <person name="Roscito J.G."/>
            <person name="Kirilenko B.M."/>
            <person name="Davalos L.M."/>
            <person name="Corthals A.P."/>
            <person name="Power M.L."/>
            <person name="Jones G."/>
            <person name="Ransome R.D."/>
            <person name="Dechmann D.K.N."/>
            <person name="Locatelli A.G."/>
            <person name="Puechmaille S.J."/>
            <person name="Fedrigo O."/>
            <person name="Jarvis E.D."/>
            <person name="Hiller M."/>
            <person name="Vernes S.C."/>
            <person name="Myers E.W."/>
            <person name="Teeling E.C."/>
        </authorList>
    </citation>
    <scope>NUCLEOTIDE SEQUENCE [LARGE SCALE GENOMIC DNA]</scope>
    <source>
        <strain evidence="1">MMyoMyo1</strain>
        <tissue evidence="1">Flight muscle</tissue>
    </source>
</reference>
<comment type="caution">
    <text evidence="1">The sequence shown here is derived from an EMBL/GenBank/DDBJ whole genome shotgun (WGS) entry which is preliminary data.</text>
</comment>
<dbReference type="EMBL" id="JABWUV010000006">
    <property type="protein sequence ID" value="KAF6349195.1"/>
    <property type="molecule type" value="Genomic_DNA"/>
</dbReference>
<protein>
    <submittedName>
        <fullName evidence="1">Uncharacterized protein</fullName>
    </submittedName>
</protein>
<organism evidence="1 2">
    <name type="scientific">Myotis myotis</name>
    <name type="common">Greater mouse-eared bat</name>
    <name type="synonym">Vespertilio myotis</name>
    <dbReference type="NCBI Taxonomy" id="51298"/>
    <lineage>
        <taxon>Eukaryota</taxon>
        <taxon>Metazoa</taxon>
        <taxon>Chordata</taxon>
        <taxon>Craniata</taxon>
        <taxon>Vertebrata</taxon>
        <taxon>Euteleostomi</taxon>
        <taxon>Mammalia</taxon>
        <taxon>Eutheria</taxon>
        <taxon>Laurasiatheria</taxon>
        <taxon>Chiroptera</taxon>
        <taxon>Yangochiroptera</taxon>
        <taxon>Vespertilionidae</taxon>
        <taxon>Myotis</taxon>
    </lineage>
</organism>
<evidence type="ECO:0000313" key="1">
    <source>
        <dbReference type="EMBL" id="KAF6349195.1"/>
    </source>
</evidence>
<name>A0A7J7XHM5_MYOMY</name>
<dbReference type="AlphaFoldDB" id="A0A7J7XHM5"/>
<gene>
    <name evidence="1" type="ORF">mMyoMyo1_011751</name>
</gene>
<keyword evidence="2" id="KW-1185">Reference proteome</keyword>